<evidence type="ECO:0000313" key="12">
    <source>
        <dbReference type="EMBL" id="SNT59033.1"/>
    </source>
</evidence>
<dbReference type="GO" id="GO:0005524">
    <property type="term" value="F:ATP binding"/>
    <property type="evidence" value="ECO:0007669"/>
    <property type="project" value="UniProtKB-KW"/>
</dbReference>
<dbReference type="InterPro" id="IPR011009">
    <property type="entry name" value="Kinase-like_dom_sf"/>
</dbReference>
<evidence type="ECO:0000256" key="4">
    <source>
        <dbReference type="ARBA" id="ARBA00022741"/>
    </source>
</evidence>
<dbReference type="SMART" id="SM00220">
    <property type="entry name" value="S_TKc"/>
    <property type="match status" value="1"/>
</dbReference>
<evidence type="ECO:0000256" key="10">
    <source>
        <dbReference type="SAM" id="Phobius"/>
    </source>
</evidence>
<proteinExistence type="predicted"/>
<dbReference type="CDD" id="cd14014">
    <property type="entry name" value="STKc_PknB_like"/>
    <property type="match status" value="1"/>
</dbReference>
<evidence type="ECO:0000256" key="5">
    <source>
        <dbReference type="ARBA" id="ARBA00022777"/>
    </source>
</evidence>
<organism evidence="12 13">
    <name type="scientific">Asanoa hainanensis</name>
    <dbReference type="NCBI Taxonomy" id="560556"/>
    <lineage>
        <taxon>Bacteria</taxon>
        <taxon>Bacillati</taxon>
        <taxon>Actinomycetota</taxon>
        <taxon>Actinomycetes</taxon>
        <taxon>Micromonosporales</taxon>
        <taxon>Micromonosporaceae</taxon>
        <taxon>Asanoa</taxon>
    </lineage>
</organism>
<gene>
    <name evidence="12" type="ORF">SAMN05421812_111108</name>
</gene>
<name>A0A239NX45_9ACTN</name>
<comment type="catalytic activity">
    <reaction evidence="8">
        <text>L-seryl-[protein] + ATP = O-phospho-L-seryl-[protein] + ADP + H(+)</text>
        <dbReference type="Rhea" id="RHEA:17989"/>
        <dbReference type="Rhea" id="RHEA-COMP:9863"/>
        <dbReference type="Rhea" id="RHEA-COMP:11604"/>
        <dbReference type="ChEBI" id="CHEBI:15378"/>
        <dbReference type="ChEBI" id="CHEBI:29999"/>
        <dbReference type="ChEBI" id="CHEBI:30616"/>
        <dbReference type="ChEBI" id="CHEBI:83421"/>
        <dbReference type="ChEBI" id="CHEBI:456216"/>
        <dbReference type="EC" id="2.7.11.1"/>
    </reaction>
</comment>
<keyword evidence="10" id="KW-0472">Membrane</keyword>
<evidence type="ECO:0000313" key="13">
    <source>
        <dbReference type="Proteomes" id="UP000198362"/>
    </source>
</evidence>
<sequence length="504" mass="52322">MAGRRLADRYELEEVVARGGMGVVWRARDLRLDRAVAVKLVSVSALTDPTVIERFDREARTVARLNHPNIVAVFDFGTDDGDSYLVMEFVEGRSLAAVIGDGPLPVAEATAVAAQACAGLSAAHAAGVVHRDVKPANLVRTHAGVVKICDFGIAHLQHVSGQARLTSTAIAMGSTSYMSPEQVNGDPVDARTDLYGLGCTIHAMLTGAPPFVGVTPLSVVHQHVTQSPPDVRTARPDVPAALARLVDELLAKSPDARPSDADAVLARLAGEPATSAPDVRPSGALPARLFDEPAASPSDGRPGAAGLAPVADDAPAPLAGPPARRRRRRAWGIAGVAAGAVAAIALASLLAATRDGGPDRVAAPPAASAAPASAPVPGHTSALRSPTPSRSTRTTTAPAAPPSPTKPRPTRTSPPAVAVDPVTDLRRTIDAQVDASQLKAKEAADLHKRVDDIADRLDRDAPDAPRKIGELRTRLADLRRQDKLTETGYAAISRAVDRLPPATV</sequence>
<dbReference type="GO" id="GO:0004674">
    <property type="term" value="F:protein serine/threonine kinase activity"/>
    <property type="evidence" value="ECO:0007669"/>
    <property type="project" value="UniProtKB-KW"/>
</dbReference>
<dbReference type="PANTHER" id="PTHR43289">
    <property type="entry name" value="MITOGEN-ACTIVATED PROTEIN KINASE KINASE KINASE 20-RELATED"/>
    <property type="match status" value="1"/>
</dbReference>
<reference evidence="12 13" key="1">
    <citation type="submission" date="2017-06" db="EMBL/GenBank/DDBJ databases">
        <authorList>
            <person name="Kim H.J."/>
            <person name="Triplett B.A."/>
        </authorList>
    </citation>
    <scope>NUCLEOTIDE SEQUENCE [LARGE SCALE GENOMIC DNA]</scope>
    <source>
        <strain evidence="12 13">CGMCC 4.5593</strain>
    </source>
</reference>
<dbReference type="AlphaFoldDB" id="A0A239NX45"/>
<dbReference type="Gene3D" id="1.10.510.10">
    <property type="entry name" value="Transferase(Phosphotransferase) domain 1"/>
    <property type="match status" value="1"/>
</dbReference>
<evidence type="ECO:0000256" key="7">
    <source>
        <dbReference type="ARBA" id="ARBA00047899"/>
    </source>
</evidence>
<dbReference type="GO" id="GO:0045717">
    <property type="term" value="P:negative regulation of fatty acid biosynthetic process"/>
    <property type="evidence" value="ECO:0007669"/>
    <property type="project" value="UniProtKB-ARBA"/>
</dbReference>
<keyword evidence="2 12" id="KW-0723">Serine/threonine-protein kinase</keyword>
<dbReference type="OrthoDB" id="308915at2"/>
<evidence type="ECO:0000259" key="11">
    <source>
        <dbReference type="PROSITE" id="PS50011"/>
    </source>
</evidence>
<keyword evidence="6" id="KW-0067">ATP-binding</keyword>
<comment type="catalytic activity">
    <reaction evidence="7">
        <text>L-threonyl-[protein] + ATP = O-phospho-L-threonyl-[protein] + ADP + H(+)</text>
        <dbReference type="Rhea" id="RHEA:46608"/>
        <dbReference type="Rhea" id="RHEA-COMP:11060"/>
        <dbReference type="Rhea" id="RHEA-COMP:11605"/>
        <dbReference type="ChEBI" id="CHEBI:15378"/>
        <dbReference type="ChEBI" id="CHEBI:30013"/>
        <dbReference type="ChEBI" id="CHEBI:30616"/>
        <dbReference type="ChEBI" id="CHEBI:61977"/>
        <dbReference type="ChEBI" id="CHEBI:456216"/>
        <dbReference type="EC" id="2.7.11.1"/>
    </reaction>
</comment>
<dbReference type="RefSeq" id="WP_089253023.1">
    <property type="nucleotide sequence ID" value="NZ_FZPH01000011.1"/>
</dbReference>
<feature type="compositionally biased region" description="Low complexity" evidence="9">
    <location>
        <begin position="302"/>
        <end position="317"/>
    </location>
</feature>
<dbReference type="EMBL" id="FZPH01000011">
    <property type="protein sequence ID" value="SNT59033.1"/>
    <property type="molecule type" value="Genomic_DNA"/>
</dbReference>
<keyword evidence="10" id="KW-0812">Transmembrane</keyword>
<feature type="compositionally biased region" description="Low complexity" evidence="9">
    <location>
        <begin position="361"/>
        <end position="398"/>
    </location>
</feature>
<keyword evidence="13" id="KW-1185">Reference proteome</keyword>
<protein>
    <recommendedName>
        <fullName evidence="1">non-specific serine/threonine protein kinase</fullName>
        <ecNumber evidence="1">2.7.11.1</ecNumber>
    </recommendedName>
</protein>
<keyword evidence="3" id="KW-0808">Transferase</keyword>
<accession>A0A239NX45</accession>
<dbReference type="PANTHER" id="PTHR43289:SF6">
    <property type="entry name" value="SERINE_THREONINE-PROTEIN KINASE NEKL-3"/>
    <property type="match status" value="1"/>
</dbReference>
<keyword evidence="4" id="KW-0547">Nucleotide-binding</keyword>
<keyword evidence="10" id="KW-1133">Transmembrane helix</keyword>
<dbReference type="Pfam" id="PF00069">
    <property type="entry name" value="Pkinase"/>
    <property type="match status" value="1"/>
</dbReference>
<keyword evidence="5 12" id="KW-0418">Kinase</keyword>
<dbReference type="PROSITE" id="PS50011">
    <property type="entry name" value="PROTEIN_KINASE_DOM"/>
    <property type="match status" value="1"/>
</dbReference>
<dbReference type="EC" id="2.7.11.1" evidence="1"/>
<dbReference type="Proteomes" id="UP000198362">
    <property type="component" value="Unassembled WGS sequence"/>
</dbReference>
<evidence type="ECO:0000256" key="6">
    <source>
        <dbReference type="ARBA" id="ARBA00022840"/>
    </source>
</evidence>
<evidence type="ECO:0000256" key="3">
    <source>
        <dbReference type="ARBA" id="ARBA00022679"/>
    </source>
</evidence>
<evidence type="ECO:0000256" key="8">
    <source>
        <dbReference type="ARBA" id="ARBA00048679"/>
    </source>
</evidence>
<feature type="region of interest" description="Disordered" evidence="9">
    <location>
        <begin position="358"/>
        <end position="422"/>
    </location>
</feature>
<evidence type="ECO:0000256" key="2">
    <source>
        <dbReference type="ARBA" id="ARBA00022527"/>
    </source>
</evidence>
<feature type="transmembrane region" description="Helical" evidence="10">
    <location>
        <begin position="330"/>
        <end position="352"/>
    </location>
</feature>
<dbReference type="Gene3D" id="3.30.200.20">
    <property type="entry name" value="Phosphorylase Kinase, domain 1"/>
    <property type="match status" value="1"/>
</dbReference>
<evidence type="ECO:0000256" key="1">
    <source>
        <dbReference type="ARBA" id="ARBA00012513"/>
    </source>
</evidence>
<evidence type="ECO:0000256" key="9">
    <source>
        <dbReference type="SAM" id="MobiDB-lite"/>
    </source>
</evidence>
<dbReference type="FunFam" id="3.30.200.20:FF:000035">
    <property type="entry name" value="Serine/threonine protein kinase Stk1"/>
    <property type="match status" value="1"/>
</dbReference>
<dbReference type="InterPro" id="IPR000719">
    <property type="entry name" value="Prot_kinase_dom"/>
</dbReference>
<dbReference type="SUPFAM" id="SSF56112">
    <property type="entry name" value="Protein kinase-like (PK-like)"/>
    <property type="match status" value="1"/>
</dbReference>
<feature type="domain" description="Protein kinase" evidence="11">
    <location>
        <begin position="10"/>
        <end position="274"/>
    </location>
</feature>
<feature type="region of interest" description="Disordered" evidence="9">
    <location>
        <begin position="272"/>
        <end position="324"/>
    </location>
</feature>
<dbReference type="FunFam" id="1.10.510.10:FF:000021">
    <property type="entry name" value="Serine/threonine protein kinase"/>
    <property type="match status" value="1"/>
</dbReference>